<dbReference type="EMBL" id="LN899824">
    <property type="protein sequence ID" value="CUV31697.1"/>
    <property type="molecule type" value="Genomic_DNA"/>
</dbReference>
<dbReference type="AlphaFoldDB" id="A0A0S4VCM7"/>
<protein>
    <submittedName>
        <fullName evidence="2">Uncharacterized protein</fullName>
    </submittedName>
</protein>
<accession>A0A0S4VCM7</accession>
<proteinExistence type="predicted"/>
<organism evidence="2">
    <name type="scientific">Ralstonia solanacearum</name>
    <name type="common">Pseudomonas solanacearum</name>
    <dbReference type="NCBI Taxonomy" id="305"/>
    <lineage>
        <taxon>Bacteria</taxon>
        <taxon>Pseudomonadati</taxon>
        <taxon>Pseudomonadota</taxon>
        <taxon>Betaproteobacteria</taxon>
        <taxon>Burkholderiales</taxon>
        <taxon>Burkholderiaceae</taxon>
        <taxon>Ralstonia</taxon>
        <taxon>Ralstonia solanacearum species complex</taxon>
    </lineage>
</organism>
<evidence type="ECO:0000313" key="1">
    <source>
        <dbReference type="EMBL" id="CUV21224.1"/>
    </source>
</evidence>
<evidence type="ECO:0000313" key="2">
    <source>
        <dbReference type="EMBL" id="CUV31697.1"/>
    </source>
</evidence>
<name>A0A0S4VCM7_RALSL</name>
<sequence length="78" mass="8991">MQSQHTSLYIAREILIRNLNGSEDVVSQKQNRLYVGRFVSKIVRTINYSINDTYADVIWFVAFIKSINDNHGLPSQFG</sequence>
<gene>
    <name evidence="1" type="ORF">PSS4_v1_2450003</name>
    <name evidence="2" type="ORF">RUN1985_v1_1000004</name>
</gene>
<dbReference type="EMBL" id="LN899821">
    <property type="protein sequence ID" value="CUV21224.1"/>
    <property type="molecule type" value="Genomic_DNA"/>
</dbReference>
<reference evidence="2" key="1">
    <citation type="submission" date="2015-10" db="EMBL/GenBank/DDBJ databases">
        <authorList>
            <person name="Gilbert D.G."/>
        </authorList>
    </citation>
    <scope>NUCLEOTIDE SEQUENCE</scope>
    <source>
        <strain evidence="2">Phyl III-seqv23</strain>
    </source>
</reference>